<comment type="caution">
    <text evidence="2">The sequence shown here is derived from an EMBL/GenBank/DDBJ whole genome shotgun (WGS) entry which is preliminary data.</text>
</comment>
<protein>
    <submittedName>
        <fullName evidence="2">Putative RNA polymerase, sigma 70 family subunit</fullName>
    </submittedName>
</protein>
<dbReference type="STRING" id="907348.TresaDRAFT_2798"/>
<dbReference type="EMBL" id="AGRW01000033">
    <property type="protein sequence ID" value="EIC02770.1"/>
    <property type="molecule type" value="Genomic_DNA"/>
</dbReference>
<dbReference type="SUPFAM" id="SSF88659">
    <property type="entry name" value="Sigma3 and sigma4 domains of RNA polymerase sigma factors"/>
    <property type="match status" value="1"/>
</dbReference>
<evidence type="ECO:0000313" key="2">
    <source>
        <dbReference type="EMBL" id="EIC02770.1"/>
    </source>
</evidence>
<accession>H7EI22</accession>
<dbReference type="AlphaFoldDB" id="H7EI22"/>
<feature type="domain" description="RNA polymerase sigma-70 region 2" evidence="1">
    <location>
        <begin position="45"/>
        <end position="100"/>
    </location>
</feature>
<dbReference type="PATRIC" id="fig|907348.3.peg.458"/>
<dbReference type="InterPro" id="IPR007627">
    <property type="entry name" value="RNA_pol_sigma70_r2"/>
</dbReference>
<evidence type="ECO:0000259" key="1">
    <source>
        <dbReference type="Pfam" id="PF04542"/>
    </source>
</evidence>
<dbReference type="eggNOG" id="COG0568">
    <property type="taxonomic scope" value="Bacteria"/>
</dbReference>
<gene>
    <name evidence="2" type="ORF">TresaDRAFT_2798</name>
</gene>
<dbReference type="Gene3D" id="1.20.140.160">
    <property type="match status" value="1"/>
</dbReference>
<dbReference type="InterPro" id="IPR050239">
    <property type="entry name" value="Sigma-70_RNA_pol_init_factors"/>
</dbReference>
<dbReference type="PANTHER" id="PTHR30603">
    <property type="entry name" value="RNA POLYMERASE SIGMA FACTOR RPO"/>
    <property type="match status" value="1"/>
</dbReference>
<dbReference type="GO" id="GO:0003700">
    <property type="term" value="F:DNA-binding transcription factor activity"/>
    <property type="evidence" value="ECO:0007669"/>
    <property type="project" value="InterPro"/>
</dbReference>
<dbReference type="Gene3D" id="1.20.120.1810">
    <property type="match status" value="1"/>
</dbReference>
<dbReference type="Pfam" id="PF04542">
    <property type="entry name" value="Sigma70_r2"/>
    <property type="match status" value="1"/>
</dbReference>
<name>H7EI22_9SPIR</name>
<dbReference type="SUPFAM" id="SSF88946">
    <property type="entry name" value="Sigma2 domain of RNA polymerase sigma factors"/>
    <property type="match status" value="1"/>
</dbReference>
<dbReference type="RefSeq" id="WP_002702452.1">
    <property type="nucleotide sequence ID" value="NZ_AGRW01000033.1"/>
</dbReference>
<dbReference type="InterPro" id="IPR013324">
    <property type="entry name" value="RNA_pol_sigma_r3/r4-like"/>
</dbReference>
<proteinExistence type="predicted"/>
<dbReference type="InterPro" id="IPR014284">
    <property type="entry name" value="RNA_pol_sigma-70_dom"/>
</dbReference>
<evidence type="ECO:0000313" key="3">
    <source>
        <dbReference type="Proteomes" id="UP000003571"/>
    </source>
</evidence>
<sequence length="261" mass="28924">MKKDLLSHEETCALARRARLGDVSARNRLVECNMGLAIDEASRGKYRNSGLPLDDLMSEAVLGLIKASERFDPDMGWKFSTYAVPCIRQAIFDALSEKTRDFKVSRDMVSKARAAREAFDSTDSSKSSARRLSEAARIAGCSERKLSERLSFSPYAESLDGMAEDGGPGAAQGFCRDERTTTPEEELVRKMDVQALRVALSGLRAFDERMFYVITEHSGIFSRDGAGKPFSEIAKAIGLSKQQACNIEKRAREFVRTRLSA</sequence>
<reference evidence="2 3" key="1">
    <citation type="submission" date="2011-09" db="EMBL/GenBank/DDBJ databases">
        <title>The draft genome of Treponema saccharophilum DSM 2985.</title>
        <authorList>
            <consortium name="US DOE Joint Genome Institute (JGI-PGF)"/>
            <person name="Lucas S."/>
            <person name="Copeland A."/>
            <person name="Lapidus A."/>
            <person name="Glavina del Rio T."/>
            <person name="Dalin E."/>
            <person name="Tice H."/>
            <person name="Bruce D."/>
            <person name="Goodwin L."/>
            <person name="Pitluck S."/>
            <person name="Peters L."/>
            <person name="Kyrpides N."/>
            <person name="Mavromatis K."/>
            <person name="Ivanova N."/>
            <person name="Markowitz V."/>
            <person name="Cheng J.-F."/>
            <person name="Hugenholtz P."/>
            <person name="Woyke T."/>
            <person name="Wu D."/>
            <person name="Gronow S."/>
            <person name="Wellnitz S."/>
            <person name="Brambilla E."/>
            <person name="Klenk H.-P."/>
            <person name="Eisen J.A."/>
        </authorList>
    </citation>
    <scope>NUCLEOTIDE SEQUENCE [LARGE SCALE GENOMIC DNA]</scope>
    <source>
        <strain evidence="2 3">DSM 2985</strain>
    </source>
</reference>
<dbReference type="GO" id="GO:0006352">
    <property type="term" value="P:DNA-templated transcription initiation"/>
    <property type="evidence" value="ECO:0007669"/>
    <property type="project" value="InterPro"/>
</dbReference>
<dbReference type="OrthoDB" id="9809557at2"/>
<dbReference type="Proteomes" id="UP000003571">
    <property type="component" value="Unassembled WGS sequence"/>
</dbReference>
<dbReference type="InterPro" id="IPR013325">
    <property type="entry name" value="RNA_pol_sigma_r2"/>
</dbReference>
<organism evidence="2 3">
    <name type="scientific">Treponema saccharophilum DSM 2985</name>
    <dbReference type="NCBI Taxonomy" id="907348"/>
    <lineage>
        <taxon>Bacteria</taxon>
        <taxon>Pseudomonadati</taxon>
        <taxon>Spirochaetota</taxon>
        <taxon>Spirochaetia</taxon>
        <taxon>Spirochaetales</taxon>
        <taxon>Treponemataceae</taxon>
        <taxon>Treponema</taxon>
    </lineage>
</organism>
<dbReference type="NCBIfam" id="TIGR02937">
    <property type="entry name" value="sigma70-ECF"/>
    <property type="match status" value="1"/>
</dbReference>
<keyword evidence="3" id="KW-1185">Reference proteome</keyword>
<dbReference type="PANTHER" id="PTHR30603:SF47">
    <property type="entry name" value="RNA POLYMERASE SIGMA FACTOR SIGD, CHLOROPLASTIC"/>
    <property type="match status" value="1"/>
</dbReference>